<feature type="signal peptide" evidence="6">
    <location>
        <begin position="1"/>
        <end position="20"/>
    </location>
</feature>
<evidence type="ECO:0000256" key="3">
    <source>
        <dbReference type="ARBA" id="ARBA00022729"/>
    </source>
</evidence>
<feature type="binding site" evidence="5">
    <location>
        <position position="101"/>
    </location>
    <ligand>
        <name>substrate</name>
    </ligand>
</feature>
<dbReference type="Proteomes" id="UP000480178">
    <property type="component" value="Chromosome"/>
</dbReference>
<feature type="binding site" evidence="5">
    <location>
        <begin position="162"/>
        <end position="164"/>
    </location>
    <ligand>
        <name>substrate</name>
    </ligand>
</feature>
<dbReference type="NCBIfam" id="NF042991">
    <property type="entry name" value="alk_phos_PafA"/>
    <property type="match status" value="1"/>
</dbReference>
<evidence type="ECO:0000313" key="8">
    <source>
        <dbReference type="Proteomes" id="UP000480178"/>
    </source>
</evidence>
<dbReference type="InterPro" id="IPR002591">
    <property type="entry name" value="Phosphodiest/P_Trfase"/>
</dbReference>
<accession>A0A6C0GBZ9</accession>
<dbReference type="EMBL" id="CP048222">
    <property type="protein sequence ID" value="QHT65417.1"/>
    <property type="molecule type" value="Genomic_DNA"/>
</dbReference>
<name>A0A6C0GBZ9_9BACT</name>
<feature type="active site" description="Phosphothreonine intermediate" evidence="4">
    <location>
        <position position="80"/>
    </location>
</feature>
<keyword evidence="1 4" id="KW-0597">Phosphoprotein</keyword>
<evidence type="ECO:0000256" key="2">
    <source>
        <dbReference type="ARBA" id="ARBA00022723"/>
    </source>
</evidence>
<evidence type="ECO:0000256" key="5">
    <source>
        <dbReference type="PIRSR" id="PIRSR031924-51"/>
    </source>
</evidence>
<dbReference type="GO" id="GO:0046872">
    <property type="term" value="F:metal ion binding"/>
    <property type="evidence" value="ECO:0007669"/>
    <property type="project" value="UniProtKB-KW"/>
</dbReference>
<feature type="chain" id="PRO_5025380539" evidence="6">
    <location>
        <begin position="21"/>
        <end position="544"/>
    </location>
</feature>
<keyword evidence="3 6" id="KW-0732">Signal</keyword>
<dbReference type="PIRSF" id="PIRSF031924">
    <property type="entry name" value="Pi-irrepressible_AP"/>
    <property type="match status" value="1"/>
</dbReference>
<dbReference type="Pfam" id="PF01663">
    <property type="entry name" value="Phosphodiest"/>
    <property type="match status" value="1"/>
</dbReference>
<evidence type="ECO:0000256" key="1">
    <source>
        <dbReference type="ARBA" id="ARBA00022553"/>
    </source>
</evidence>
<protein>
    <submittedName>
        <fullName evidence="7">Alkaline phosphatase family protein</fullName>
    </submittedName>
</protein>
<sequence length="544" mass="60452">MKLTRIVIGLLVLSVHFAFSQQTNSPAAQPKLVIGIVVDQMRYDYIYRFWDKYSKNGFRRLVNEGYFCRNTNYNYLPTYTAPGHASVFTGTTPAVHGIIGNNWHVQANGASMYCTDDKTVQTVGSTSVAGQMSPANMLTTTITDELRLSSNFSSKVIGISLKDRGSILPAGHLANAAYWFDSQNGAFITSTYYMQTLPDWVEAFNKKGVAASYLSKPWTPLLAINQYTESLSDDSPYEGKYSGEQNPVFPHNLPEIFKTEGFELIRSTPFGNSIVKDFALQAIQAEKLGKGKATDFLAVSFSSTDYIGHKYGIRAIELEDTYLRLDQEIAQLLTFLDTYLGKNKVLVFLTADHAAADVPAFLSDRKVPAGIFDHSQLSGLRKFLFQQYGDSLVTRFINQQIYLNQKVIHTKNLNLKEVEQKVADYALAMTGVASTLPSYALRTGEFSYGVNRLIQMGYHAQRSGDVIVTLLPAWMEIGKTGTTHGSPYSYDTHVPLLWYGWQIKPGSTFEPVNITDIAPTLAAFLNTSFPNGCTGQPIKTLVEK</sequence>
<evidence type="ECO:0000256" key="4">
    <source>
        <dbReference type="PIRSR" id="PIRSR031924-50"/>
    </source>
</evidence>
<dbReference type="SUPFAM" id="SSF53649">
    <property type="entry name" value="Alkaline phosphatase-like"/>
    <property type="match status" value="1"/>
</dbReference>
<dbReference type="Gene3D" id="3.30.1360.150">
    <property type="match status" value="1"/>
</dbReference>
<evidence type="ECO:0000256" key="6">
    <source>
        <dbReference type="SAM" id="SignalP"/>
    </source>
</evidence>
<dbReference type="GO" id="GO:0004035">
    <property type="term" value="F:alkaline phosphatase activity"/>
    <property type="evidence" value="ECO:0007669"/>
    <property type="project" value="InterPro"/>
</dbReference>
<dbReference type="KEGG" id="rhoz:GXP67_01365"/>
<keyword evidence="2" id="KW-0479">Metal-binding</keyword>
<reference evidence="7 8" key="1">
    <citation type="submission" date="2020-01" db="EMBL/GenBank/DDBJ databases">
        <authorList>
            <person name="Kim M.K."/>
        </authorList>
    </citation>
    <scope>NUCLEOTIDE SEQUENCE [LARGE SCALE GENOMIC DNA]</scope>
    <source>
        <strain evidence="7 8">172606-1</strain>
    </source>
</reference>
<gene>
    <name evidence="7" type="ORF">GXP67_01365</name>
</gene>
<dbReference type="InterPro" id="IPR017850">
    <property type="entry name" value="Alkaline_phosphatase_core_sf"/>
</dbReference>
<dbReference type="PANTHER" id="PTHR10151">
    <property type="entry name" value="ECTONUCLEOTIDE PYROPHOSPHATASE/PHOSPHODIESTERASE"/>
    <property type="match status" value="1"/>
</dbReference>
<dbReference type="Gene3D" id="3.40.720.10">
    <property type="entry name" value="Alkaline Phosphatase, subunit A"/>
    <property type="match status" value="1"/>
</dbReference>
<keyword evidence="8" id="KW-1185">Reference proteome</keyword>
<dbReference type="AlphaFoldDB" id="A0A6C0GBZ9"/>
<evidence type="ECO:0000313" key="7">
    <source>
        <dbReference type="EMBL" id="QHT65417.1"/>
    </source>
</evidence>
<dbReference type="RefSeq" id="WP_162441504.1">
    <property type="nucleotide sequence ID" value="NZ_CP048222.1"/>
</dbReference>
<organism evidence="7 8">
    <name type="scientific">Rhodocytophaga rosea</name>
    <dbReference type="NCBI Taxonomy" id="2704465"/>
    <lineage>
        <taxon>Bacteria</taxon>
        <taxon>Pseudomonadati</taxon>
        <taxon>Bacteroidota</taxon>
        <taxon>Cytophagia</taxon>
        <taxon>Cytophagales</taxon>
        <taxon>Rhodocytophagaceae</taxon>
        <taxon>Rhodocytophaga</taxon>
    </lineage>
</organism>
<dbReference type="PANTHER" id="PTHR10151:SF120">
    <property type="entry name" value="BIS(5'-ADENOSYL)-TRIPHOSPHATASE"/>
    <property type="match status" value="1"/>
</dbReference>
<dbReference type="InterPro" id="IPR026263">
    <property type="entry name" value="Alkaline_phosphatase_prok"/>
</dbReference>
<dbReference type="CDD" id="cd16016">
    <property type="entry name" value="AP-SPAP"/>
    <property type="match status" value="1"/>
</dbReference>
<proteinExistence type="predicted"/>